<proteinExistence type="predicted"/>
<dbReference type="SMART" id="SM00317">
    <property type="entry name" value="SET"/>
    <property type="match status" value="1"/>
</dbReference>
<reference evidence="3" key="1">
    <citation type="submission" date="2023-06" db="EMBL/GenBank/DDBJ databases">
        <authorList>
            <consortium name="Lawrence Berkeley National Laboratory"/>
            <person name="Ahrendt S."/>
            <person name="Sahu N."/>
            <person name="Indic B."/>
            <person name="Wong-Bajracharya J."/>
            <person name="Merenyi Z."/>
            <person name="Ke H.-M."/>
            <person name="Monk M."/>
            <person name="Kocsube S."/>
            <person name="Drula E."/>
            <person name="Lipzen A."/>
            <person name="Balint B."/>
            <person name="Henrissat B."/>
            <person name="Andreopoulos B."/>
            <person name="Martin F.M."/>
            <person name="Harder C.B."/>
            <person name="Rigling D."/>
            <person name="Ford K.L."/>
            <person name="Foster G.D."/>
            <person name="Pangilinan J."/>
            <person name="Papanicolaou A."/>
            <person name="Barry K."/>
            <person name="LaButti K."/>
            <person name="Viragh M."/>
            <person name="Koriabine M."/>
            <person name="Yan M."/>
            <person name="Riley R."/>
            <person name="Champramary S."/>
            <person name="Plett K.L."/>
            <person name="Tsai I.J."/>
            <person name="Slot J."/>
            <person name="Sipos G."/>
            <person name="Plett J."/>
            <person name="Nagy L.G."/>
            <person name="Grigoriev I.V."/>
        </authorList>
    </citation>
    <scope>NUCLEOTIDE SEQUENCE</scope>
    <source>
        <strain evidence="3">FPL87.14</strain>
    </source>
</reference>
<name>A0AA39IWV5_9AGAR</name>
<dbReference type="CDD" id="cd20071">
    <property type="entry name" value="SET_SMYD"/>
    <property type="match status" value="1"/>
</dbReference>
<dbReference type="PANTHER" id="PTHR47332">
    <property type="entry name" value="SET DOMAIN-CONTAINING PROTEIN 5"/>
    <property type="match status" value="1"/>
</dbReference>
<feature type="region of interest" description="Disordered" evidence="1">
    <location>
        <begin position="1"/>
        <end position="26"/>
    </location>
</feature>
<organism evidence="3 4">
    <name type="scientific">Armillaria borealis</name>
    <dbReference type="NCBI Taxonomy" id="47425"/>
    <lineage>
        <taxon>Eukaryota</taxon>
        <taxon>Fungi</taxon>
        <taxon>Dikarya</taxon>
        <taxon>Basidiomycota</taxon>
        <taxon>Agaricomycotina</taxon>
        <taxon>Agaricomycetes</taxon>
        <taxon>Agaricomycetidae</taxon>
        <taxon>Agaricales</taxon>
        <taxon>Marasmiineae</taxon>
        <taxon>Physalacriaceae</taxon>
        <taxon>Armillaria</taxon>
    </lineage>
</organism>
<dbReference type="EMBL" id="JAUEPT010000103">
    <property type="protein sequence ID" value="KAK0431976.1"/>
    <property type="molecule type" value="Genomic_DNA"/>
</dbReference>
<dbReference type="InterPro" id="IPR046341">
    <property type="entry name" value="SET_dom_sf"/>
</dbReference>
<evidence type="ECO:0000313" key="3">
    <source>
        <dbReference type="EMBL" id="KAK0431976.1"/>
    </source>
</evidence>
<comment type="caution">
    <text evidence="3">The sequence shown here is derived from an EMBL/GenBank/DDBJ whole genome shotgun (WGS) entry which is preliminary data.</text>
</comment>
<dbReference type="InterPro" id="IPR053185">
    <property type="entry name" value="SET_domain_protein"/>
</dbReference>
<dbReference type="Pfam" id="PF00856">
    <property type="entry name" value="SET"/>
    <property type="match status" value="1"/>
</dbReference>
<feature type="domain" description="SET" evidence="2">
    <location>
        <begin position="137"/>
        <end position="308"/>
    </location>
</feature>
<dbReference type="InterPro" id="IPR001214">
    <property type="entry name" value="SET_dom"/>
</dbReference>
<dbReference type="Gene3D" id="2.170.270.10">
    <property type="entry name" value="SET domain"/>
    <property type="match status" value="1"/>
</dbReference>
<gene>
    <name evidence="3" type="ORF">EV421DRAFT_1742686</name>
</gene>
<accession>A0AA39IWV5</accession>
<dbReference type="PROSITE" id="PS50280">
    <property type="entry name" value="SET"/>
    <property type="match status" value="1"/>
</dbReference>
<dbReference type="SUPFAM" id="SSF82199">
    <property type="entry name" value="SET domain"/>
    <property type="match status" value="1"/>
</dbReference>
<dbReference type="AlphaFoldDB" id="A0AA39IWV5"/>
<protein>
    <recommendedName>
        <fullName evidence="2">SET domain-containing protein</fullName>
    </recommendedName>
</protein>
<keyword evidence="4" id="KW-1185">Reference proteome</keyword>
<dbReference type="Proteomes" id="UP001175226">
    <property type="component" value="Unassembled WGS sequence"/>
</dbReference>
<sequence length="455" mass="50847">MKQHSLTTATTTRELEPTQDSSSVPLLNVDSALLPTPLEEAHAARTVELSRDVAENTGKPKGYQGMNYRNAPRQTMENQTIHPDDQTIITSQPMPGESNTLATFPDGWAECMLTGYVKKQILATPGFPHPIERTEEPMFCISSTPDRGLGMFAARGMKTGDLILDERPMMVAPVLSDPRTIAFPENFTEDQILQAAIYEYEKTLGFCFRRMPKENQQAFMGLSNCHQRDGSGTLFGIIRTNGYEVEGLKDKNAQEPFGIYTAIWDKLSRLNHSCSPNVCRKWNTASFSMQIRAARDIEEGEELTTAYCAILNPAAKRQTDLAAYDFKCTCAACSDPSKSDVKREGFSRRPVLVPPFAGKGKAKGDWLDPALTMLAEMEEEGVQASLYYKATLYQLVMACVYMADKDKALMYGRKLAEISRARGESMDATFTSVKKLKRLPQWGLYRKQAGLQVYR</sequence>
<dbReference type="PANTHER" id="PTHR47332:SF4">
    <property type="entry name" value="SET DOMAIN-CONTAINING PROTEIN 5"/>
    <property type="match status" value="1"/>
</dbReference>
<evidence type="ECO:0000256" key="1">
    <source>
        <dbReference type="SAM" id="MobiDB-lite"/>
    </source>
</evidence>
<evidence type="ECO:0000313" key="4">
    <source>
        <dbReference type="Proteomes" id="UP001175226"/>
    </source>
</evidence>
<evidence type="ECO:0000259" key="2">
    <source>
        <dbReference type="PROSITE" id="PS50280"/>
    </source>
</evidence>